<dbReference type="EMBL" id="LNXU01000012">
    <property type="protein sequence ID" value="KTC75032.1"/>
    <property type="molecule type" value="Genomic_DNA"/>
</dbReference>
<accession>D6BJN6</accession>
<evidence type="ECO:0000256" key="1">
    <source>
        <dbReference type="SAM" id="MobiDB-lite"/>
    </source>
</evidence>
<feature type="compositionally biased region" description="Basic and acidic residues" evidence="1">
    <location>
        <begin position="1"/>
        <end position="17"/>
    </location>
</feature>
<dbReference type="AlphaFoldDB" id="D6BJN6"/>
<dbReference type="STRING" id="447.Lboz_1019"/>
<name>D6BJN6_LEGBO</name>
<dbReference type="EMBL" id="EU661364">
    <property type="protein sequence ID" value="ACF77009.1"/>
    <property type="molecule type" value="Genomic_DNA"/>
</dbReference>
<reference evidence="3 4" key="2">
    <citation type="submission" date="2015-11" db="EMBL/GenBank/DDBJ databases">
        <title>Genomic analysis of 38 Legionella species identifies large and diverse effector repertoires.</title>
        <authorList>
            <person name="Burstein D."/>
            <person name="Amaro F."/>
            <person name="Zusman T."/>
            <person name="Lifshitz Z."/>
            <person name="Cohen O."/>
            <person name="Gilbert J.A."/>
            <person name="Pupko T."/>
            <person name="Shuman H.A."/>
            <person name="Segal G."/>
        </authorList>
    </citation>
    <scope>NUCLEOTIDE SEQUENCE [LARGE SCALE GENOMIC DNA]</scope>
    <source>
        <strain evidence="3 4">WIGA</strain>
    </source>
</reference>
<dbReference type="PATRIC" id="fig|447.4.peg.1097"/>
<dbReference type="OrthoDB" id="5657213at2"/>
<dbReference type="Proteomes" id="UP000054695">
    <property type="component" value="Unassembled WGS sequence"/>
</dbReference>
<dbReference type="RefSeq" id="WP_058458703.1">
    <property type="nucleotide sequence ID" value="NZ_CAAAIY010000004.1"/>
</dbReference>
<keyword evidence="4" id="KW-1185">Reference proteome</keyword>
<evidence type="ECO:0000313" key="2">
    <source>
        <dbReference type="EMBL" id="ACF77009.1"/>
    </source>
</evidence>
<proteinExistence type="predicted"/>
<feature type="region of interest" description="Disordered" evidence="1">
    <location>
        <begin position="1"/>
        <end position="20"/>
    </location>
</feature>
<protein>
    <submittedName>
        <fullName evidence="2">Fir</fullName>
    </submittedName>
</protein>
<organism evidence="2">
    <name type="scientific">Legionella bozemanae</name>
    <name type="common">Fluoribacter bozemanae</name>
    <dbReference type="NCBI Taxonomy" id="447"/>
    <lineage>
        <taxon>Bacteria</taxon>
        <taxon>Pseudomonadati</taxon>
        <taxon>Pseudomonadota</taxon>
        <taxon>Gammaproteobacteria</taxon>
        <taxon>Legionellales</taxon>
        <taxon>Legionellaceae</taxon>
        <taxon>Legionella</taxon>
    </lineage>
</organism>
<reference evidence="2" key="1">
    <citation type="submission" date="2008-04" db="EMBL/GenBank/DDBJ databases">
        <title>The Legionella bozemanii Fir-IcmQ region.</title>
        <authorList>
            <person name="Kaplan-Zeevi M."/>
            <person name="Segal G."/>
        </authorList>
    </citation>
    <scope>NUCLEOTIDE SEQUENCE</scope>
</reference>
<gene>
    <name evidence="2" type="primary">fir</name>
    <name evidence="3" type="ORF">Lboz_1019</name>
</gene>
<evidence type="ECO:0000313" key="4">
    <source>
        <dbReference type="Proteomes" id="UP000054695"/>
    </source>
</evidence>
<sequence length="113" mass="12340">MGFFKHEQGGQDLKSKLTTECTGPIEKMESAINQRGGDVSAFTEAKALIDVVLKVHDQGPAALPQEVLQTQEAKQQTPSAKEQLQAVKQQSQEITTQENEHGEESRFGMGSGR</sequence>
<evidence type="ECO:0000313" key="3">
    <source>
        <dbReference type="EMBL" id="KTC75032.1"/>
    </source>
</evidence>
<feature type="region of interest" description="Disordered" evidence="1">
    <location>
        <begin position="69"/>
        <end position="113"/>
    </location>
</feature>
<feature type="compositionally biased region" description="Polar residues" evidence="1">
    <location>
        <begin position="69"/>
        <end position="97"/>
    </location>
</feature>